<reference evidence="5 6" key="1">
    <citation type="submission" date="2014-06" db="EMBL/GenBank/DDBJ databases">
        <title>Evolutionary Origins and Diversification of the Mycorrhizal Mutualists.</title>
        <authorList>
            <consortium name="DOE Joint Genome Institute"/>
            <consortium name="Mycorrhizal Genomics Consortium"/>
            <person name="Kohler A."/>
            <person name="Kuo A."/>
            <person name="Nagy L.G."/>
            <person name="Floudas D."/>
            <person name="Copeland A."/>
            <person name="Barry K.W."/>
            <person name="Cichocki N."/>
            <person name="Veneault-Fourrey C."/>
            <person name="LaButti K."/>
            <person name="Lindquist E.A."/>
            <person name="Lipzen A."/>
            <person name="Lundell T."/>
            <person name="Morin E."/>
            <person name="Murat C."/>
            <person name="Riley R."/>
            <person name="Ohm R."/>
            <person name="Sun H."/>
            <person name="Tunlid A."/>
            <person name="Henrissat B."/>
            <person name="Grigoriev I.V."/>
            <person name="Hibbett D.S."/>
            <person name="Martin F."/>
        </authorList>
    </citation>
    <scope>NUCLEOTIDE SEQUENCE [LARGE SCALE GENOMIC DNA]</scope>
    <source>
        <strain evidence="5 6">SS14</strain>
    </source>
</reference>
<evidence type="ECO:0000256" key="3">
    <source>
        <dbReference type="SAM" id="MobiDB-lite"/>
    </source>
</evidence>
<gene>
    <name evidence="5" type="ORF">M422DRAFT_31596</name>
</gene>
<feature type="compositionally biased region" description="Acidic residues" evidence="3">
    <location>
        <begin position="427"/>
        <end position="460"/>
    </location>
</feature>
<feature type="region of interest" description="Disordered" evidence="3">
    <location>
        <begin position="357"/>
        <end position="474"/>
    </location>
</feature>
<dbReference type="Gene3D" id="2.30.29.30">
    <property type="entry name" value="Pleckstrin-homology domain (PH domain)/Phosphotyrosine-binding domain (PTB)"/>
    <property type="match status" value="1"/>
</dbReference>
<dbReference type="InterPro" id="IPR050454">
    <property type="entry name" value="RTT106/SSRP1_HistChap/FACT"/>
</dbReference>
<comment type="similarity">
    <text evidence="1">Belongs to the RTT106 family.</text>
</comment>
<dbReference type="PANTHER" id="PTHR45849">
    <property type="entry name" value="FACT COMPLEX SUBUNIT SSRP1"/>
    <property type="match status" value="1"/>
</dbReference>
<dbReference type="Proteomes" id="UP000054279">
    <property type="component" value="Unassembled WGS sequence"/>
</dbReference>
<comment type="function">
    <text evidence="2">Component of the FACT complex, a general chromatin factor that acts to reorganize nucleosomes. The FACT complex is involved in multiple processes that require DNA as a template such as mRNA elongation, DNA replication and DNA repair. During transcription elongation the FACT complex acts as a histone chaperone that both destabilizes and restores nucleosomal structure. It facilitates the passage of RNA polymerase II and transcription by promoting the dissociation of one histone H2A-H2B dimer from the nucleosome, then subsequently promotes the reestablishment of the nucleosome following the passage of RNA polymerase II.</text>
</comment>
<dbReference type="SMART" id="SM01287">
    <property type="entry name" value="Rtt106"/>
    <property type="match status" value="1"/>
</dbReference>
<dbReference type="GO" id="GO:0042393">
    <property type="term" value="F:histone binding"/>
    <property type="evidence" value="ECO:0007669"/>
    <property type="project" value="TreeGrafter"/>
</dbReference>
<sequence>MSSFQPGDTSHFNAIYKLLPSGIKAGIDDLLSRATRESTARHTLDQLLRFSLCRDAADDDSDSKEEWDSRKLKVQTALSKLPGGSDNGKKRTREDEDPAGQLAPEPTIKKAKTIPNETGASDDLPIFTLNSLSVASPIRKKVNIAVHRDTIRFIHPTSGSQEASVSLNSIIKAFIIPTPGKTKPHWTVVLLADTDQNQIIFGVDAVPPSFSTTSQSEAPQSQPKGTESKPALKEFLSHLPSTIPVLEPSTAQFKSGSGEAFIDAYLRAKDGHITFYNEGILFGEKKPCIWIGIEDIESVRTLSATGRTFSMFAKRVPDAAAKEEDEEAEGEETEFSMIDGKHQDAVNQWIHANQRRFGVKKEKRTEESASAEQGSKVNGEALGEEAEKNGLLGVDEDEDDSDFEMESDSDDDDSVPTDSSNEGGEGSGDEEADSDEGGDDEGAGEDEEAEEEEAEEEELDPAEHPLMAPGAMPRMSKAAIDMVVGMVEKDLTGNPPSSQVEEDELDDDEVEELDELDA</sequence>
<feature type="region of interest" description="Disordered" evidence="3">
    <location>
        <begin position="58"/>
        <end position="106"/>
    </location>
</feature>
<name>A0A0C9VUT7_SPHS4</name>
<evidence type="ECO:0000256" key="2">
    <source>
        <dbReference type="ARBA" id="ARBA00025370"/>
    </source>
</evidence>
<organism evidence="5 6">
    <name type="scientific">Sphaerobolus stellatus (strain SS14)</name>
    <dbReference type="NCBI Taxonomy" id="990650"/>
    <lineage>
        <taxon>Eukaryota</taxon>
        <taxon>Fungi</taxon>
        <taxon>Dikarya</taxon>
        <taxon>Basidiomycota</taxon>
        <taxon>Agaricomycotina</taxon>
        <taxon>Agaricomycetes</taxon>
        <taxon>Phallomycetidae</taxon>
        <taxon>Geastrales</taxon>
        <taxon>Sphaerobolaceae</taxon>
        <taxon>Sphaerobolus</taxon>
    </lineage>
</organism>
<dbReference type="GO" id="GO:0031491">
    <property type="term" value="F:nucleosome binding"/>
    <property type="evidence" value="ECO:0007669"/>
    <property type="project" value="TreeGrafter"/>
</dbReference>
<proteinExistence type="inferred from homology"/>
<evidence type="ECO:0000313" key="5">
    <source>
        <dbReference type="EMBL" id="KIJ42016.1"/>
    </source>
</evidence>
<keyword evidence="6" id="KW-1185">Reference proteome</keyword>
<evidence type="ECO:0000313" key="6">
    <source>
        <dbReference type="Proteomes" id="UP000054279"/>
    </source>
</evidence>
<dbReference type="Pfam" id="PF08512">
    <property type="entry name" value="Rttp106-like_middle"/>
    <property type="match status" value="1"/>
</dbReference>
<protein>
    <recommendedName>
        <fullName evidence="4">Histone chaperone RTT106/FACT complex subunit SPT16-like middle domain-containing protein</fullName>
    </recommendedName>
</protein>
<dbReference type="HOGENOM" id="CLU_020806_0_0_1"/>
<feature type="region of interest" description="Disordered" evidence="3">
    <location>
        <begin position="318"/>
        <end position="339"/>
    </location>
</feature>
<dbReference type="OrthoDB" id="75754at2759"/>
<dbReference type="Gene3D" id="2.30.29.120">
    <property type="match status" value="1"/>
</dbReference>
<dbReference type="PANTHER" id="PTHR45849:SF3">
    <property type="entry name" value="HISTONE CHAPERONE RTT106"/>
    <property type="match status" value="1"/>
</dbReference>
<dbReference type="SUPFAM" id="SSF50729">
    <property type="entry name" value="PH domain-like"/>
    <property type="match status" value="1"/>
</dbReference>
<dbReference type="EMBL" id="KN837133">
    <property type="protein sequence ID" value="KIJ42016.1"/>
    <property type="molecule type" value="Genomic_DNA"/>
</dbReference>
<dbReference type="InterPro" id="IPR011993">
    <property type="entry name" value="PH-like_dom_sf"/>
</dbReference>
<dbReference type="AlphaFoldDB" id="A0A0C9VUT7"/>
<dbReference type="InterPro" id="IPR013719">
    <property type="entry name" value="RTT106/SPT16-like_middle_dom"/>
</dbReference>
<feature type="compositionally biased region" description="Acidic residues" evidence="3">
    <location>
        <begin position="323"/>
        <end position="334"/>
    </location>
</feature>
<evidence type="ECO:0000259" key="4">
    <source>
        <dbReference type="SMART" id="SM01287"/>
    </source>
</evidence>
<feature type="compositionally biased region" description="Acidic residues" evidence="3">
    <location>
        <begin position="500"/>
        <end position="518"/>
    </location>
</feature>
<accession>A0A0C9VUT7</accession>
<feature type="compositionally biased region" description="Acidic residues" evidence="3">
    <location>
        <begin position="394"/>
        <end position="415"/>
    </location>
</feature>
<evidence type="ECO:0000256" key="1">
    <source>
        <dbReference type="ARBA" id="ARBA00006159"/>
    </source>
</evidence>
<feature type="domain" description="Histone chaperone RTT106/FACT complex subunit SPT16-like middle" evidence="4">
    <location>
        <begin position="259"/>
        <end position="360"/>
    </location>
</feature>
<feature type="region of interest" description="Disordered" evidence="3">
    <location>
        <begin position="486"/>
        <end position="518"/>
    </location>
</feature>